<evidence type="ECO:0000259" key="11">
    <source>
        <dbReference type="PROSITE" id="PS50240"/>
    </source>
</evidence>
<evidence type="ECO:0000256" key="6">
    <source>
        <dbReference type="ARBA" id="ARBA00022837"/>
    </source>
</evidence>
<dbReference type="CDD" id="cd00190">
    <property type="entry name" value="Tryp_SPc"/>
    <property type="match status" value="1"/>
</dbReference>
<dbReference type="Pfam" id="PF00089">
    <property type="entry name" value="Trypsin"/>
    <property type="match status" value="1"/>
</dbReference>
<dbReference type="InterPro" id="IPR051487">
    <property type="entry name" value="Ser/Thr_Proteases_Immune/Dev"/>
</dbReference>
<evidence type="ECO:0000256" key="5">
    <source>
        <dbReference type="ARBA" id="ARBA00022825"/>
    </source>
</evidence>
<gene>
    <name evidence="12" type="ORF">PMACD_LOCUS3355</name>
</gene>
<keyword evidence="5" id="KW-0720">Serine protease</keyword>
<comment type="caution">
    <text evidence="12">The sequence shown here is derived from an EMBL/GenBank/DDBJ whole genome shotgun (WGS) entry which is preliminary data.</text>
</comment>
<comment type="similarity">
    <text evidence="10">Belongs to the peptidase S1 family. CLIP subfamily.</text>
</comment>
<keyword evidence="7" id="KW-0865">Zymogen</keyword>
<evidence type="ECO:0000256" key="9">
    <source>
        <dbReference type="ARBA" id="ARBA00023180"/>
    </source>
</evidence>
<dbReference type="SUPFAM" id="SSF50494">
    <property type="entry name" value="Trypsin-like serine proteases"/>
    <property type="match status" value="1"/>
</dbReference>
<dbReference type="FunFam" id="2.40.10.10:FF:000078">
    <property type="entry name" value="Serine protease H137"/>
    <property type="match status" value="1"/>
</dbReference>
<keyword evidence="2" id="KW-0479">Metal-binding</keyword>
<evidence type="ECO:0000313" key="13">
    <source>
        <dbReference type="Proteomes" id="UP000663880"/>
    </source>
</evidence>
<keyword evidence="9" id="KW-0325">Glycoprotein</keyword>
<dbReference type="GO" id="GO:0051604">
    <property type="term" value="P:protein maturation"/>
    <property type="evidence" value="ECO:0007669"/>
    <property type="project" value="UniProtKB-ARBA"/>
</dbReference>
<dbReference type="GO" id="GO:0004252">
    <property type="term" value="F:serine-type endopeptidase activity"/>
    <property type="evidence" value="ECO:0007669"/>
    <property type="project" value="InterPro"/>
</dbReference>
<name>A0A821PCK6_9NEOP</name>
<evidence type="ECO:0000256" key="10">
    <source>
        <dbReference type="ARBA" id="ARBA00024195"/>
    </source>
</evidence>
<dbReference type="OrthoDB" id="8250810at2759"/>
<dbReference type="PANTHER" id="PTHR24256">
    <property type="entry name" value="TRYPTASE-RELATED"/>
    <property type="match status" value="1"/>
</dbReference>
<keyword evidence="4" id="KW-0378">Hydrolase</keyword>
<keyword evidence="8" id="KW-1015">Disulfide bond</keyword>
<dbReference type="InterPro" id="IPR001254">
    <property type="entry name" value="Trypsin_dom"/>
</dbReference>
<dbReference type="Gene3D" id="2.40.10.10">
    <property type="entry name" value="Trypsin-like serine proteases"/>
    <property type="match status" value="2"/>
</dbReference>
<dbReference type="GO" id="GO:0006508">
    <property type="term" value="P:proteolysis"/>
    <property type="evidence" value="ECO:0007669"/>
    <property type="project" value="UniProtKB-KW"/>
</dbReference>
<evidence type="ECO:0000256" key="1">
    <source>
        <dbReference type="ARBA" id="ARBA00022670"/>
    </source>
</evidence>
<accession>A0A821PCK6</accession>
<evidence type="ECO:0000256" key="4">
    <source>
        <dbReference type="ARBA" id="ARBA00022801"/>
    </source>
</evidence>
<dbReference type="PRINTS" id="PR00722">
    <property type="entry name" value="CHYMOTRYPSIN"/>
</dbReference>
<reference evidence="12" key="1">
    <citation type="submission" date="2021-02" db="EMBL/GenBank/DDBJ databases">
        <authorList>
            <person name="Steward A R."/>
        </authorList>
    </citation>
    <scope>NUCLEOTIDE SEQUENCE</scope>
</reference>
<dbReference type="SMART" id="SM00020">
    <property type="entry name" value="Tryp_SPc"/>
    <property type="match status" value="1"/>
</dbReference>
<keyword evidence="3" id="KW-0732">Signal</keyword>
<dbReference type="InterPro" id="IPR043504">
    <property type="entry name" value="Peptidase_S1_PA_chymotrypsin"/>
</dbReference>
<keyword evidence="1" id="KW-0645">Protease</keyword>
<dbReference type="InterPro" id="IPR018114">
    <property type="entry name" value="TRYPSIN_HIS"/>
</dbReference>
<evidence type="ECO:0000256" key="7">
    <source>
        <dbReference type="ARBA" id="ARBA00023145"/>
    </source>
</evidence>
<keyword evidence="13" id="KW-1185">Reference proteome</keyword>
<dbReference type="InterPro" id="IPR001314">
    <property type="entry name" value="Peptidase_S1A"/>
</dbReference>
<sequence>MNLACPGAYSITSFFKTPESLLQLYQGICGFDGTAPMVCCSDFASPEIHSRMNHETDVDTLFSVNESNELLPTKCGLTSYAADRIYGGKYADLYEFPWMALISTFIDSDSEPQFTCGGSIIHSRYILTAAHCVFGKKLAGVRVGEFNIEKIDCTLDNSICEDSVQNFSIEECIPHERYLSNGEKKRPSFDIALVRLDGEIDFSPDNVAPICLPLHKEFRESNLLDEEAVVAGWGAIETGTRSIELLKVTIKIHNDASCQRINNTICAGTRGRDSCNADSGGPLMIQHPESSRYVQYGIVSFGNTDCGTGSAVYTDVRKYIDWILDKIESSQSQSEIIHFNE</sequence>
<proteinExistence type="inferred from homology"/>
<organism evidence="12 13">
    <name type="scientific">Pieris macdunnoughi</name>
    <dbReference type="NCBI Taxonomy" id="345717"/>
    <lineage>
        <taxon>Eukaryota</taxon>
        <taxon>Metazoa</taxon>
        <taxon>Ecdysozoa</taxon>
        <taxon>Arthropoda</taxon>
        <taxon>Hexapoda</taxon>
        <taxon>Insecta</taxon>
        <taxon>Pterygota</taxon>
        <taxon>Neoptera</taxon>
        <taxon>Endopterygota</taxon>
        <taxon>Lepidoptera</taxon>
        <taxon>Glossata</taxon>
        <taxon>Ditrysia</taxon>
        <taxon>Papilionoidea</taxon>
        <taxon>Pieridae</taxon>
        <taxon>Pierinae</taxon>
        <taxon>Pieris</taxon>
    </lineage>
</organism>
<evidence type="ECO:0000256" key="2">
    <source>
        <dbReference type="ARBA" id="ARBA00022723"/>
    </source>
</evidence>
<keyword evidence="6" id="KW-0106">Calcium</keyword>
<dbReference type="EMBL" id="CAJOBZ010000005">
    <property type="protein sequence ID" value="CAF4799373.1"/>
    <property type="molecule type" value="Genomic_DNA"/>
</dbReference>
<feature type="domain" description="Peptidase S1" evidence="11">
    <location>
        <begin position="85"/>
        <end position="328"/>
    </location>
</feature>
<dbReference type="InterPro" id="IPR009003">
    <property type="entry name" value="Peptidase_S1_PA"/>
</dbReference>
<evidence type="ECO:0000313" key="12">
    <source>
        <dbReference type="EMBL" id="CAF4799373.1"/>
    </source>
</evidence>
<dbReference type="PROSITE" id="PS50240">
    <property type="entry name" value="TRYPSIN_DOM"/>
    <property type="match status" value="1"/>
</dbReference>
<protein>
    <recommendedName>
        <fullName evidence="11">Peptidase S1 domain-containing protein</fullName>
    </recommendedName>
</protein>
<dbReference type="FunFam" id="2.40.10.10:FF:000028">
    <property type="entry name" value="Serine protease easter"/>
    <property type="match status" value="1"/>
</dbReference>
<evidence type="ECO:0000256" key="3">
    <source>
        <dbReference type="ARBA" id="ARBA00022729"/>
    </source>
</evidence>
<dbReference type="GO" id="GO:0046872">
    <property type="term" value="F:metal ion binding"/>
    <property type="evidence" value="ECO:0007669"/>
    <property type="project" value="UniProtKB-KW"/>
</dbReference>
<evidence type="ECO:0000256" key="8">
    <source>
        <dbReference type="ARBA" id="ARBA00023157"/>
    </source>
</evidence>
<dbReference type="PROSITE" id="PS00134">
    <property type="entry name" value="TRYPSIN_HIS"/>
    <property type="match status" value="1"/>
</dbReference>
<dbReference type="Proteomes" id="UP000663880">
    <property type="component" value="Unassembled WGS sequence"/>
</dbReference>
<dbReference type="AlphaFoldDB" id="A0A821PCK6"/>